<evidence type="ECO:0000313" key="4">
    <source>
        <dbReference type="Proteomes" id="UP000032254"/>
    </source>
</evidence>
<organism evidence="3 4">
    <name type="scientific">Micromonospora haikouensis</name>
    <dbReference type="NCBI Taxonomy" id="686309"/>
    <lineage>
        <taxon>Bacteria</taxon>
        <taxon>Bacillati</taxon>
        <taxon>Actinomycetota</taxon>
        <taxon>Actinomycetes</taxon>
        <taxon>Micromonosporales</taxon>
        <taxon>Micromonosporaceae</taxon>
        <taxon>Micromonospora</taxon>
    </lineage>
</organism>
<protein>
    <submittedName>
        <fullName evidence="3">Uncharacterized protein</fullName>
    </submittedName>
</protein>
<keyword evidence="2" id="KW-0812">Transmembrane</keyword>
<name>A0A0D0UQF3_9ACTN</name>
<sequence length="72" mass="7761">MATGQRRPPRTGRGHPVTTSCARPAFPRGPPRQRGPSSRHRSLLMSRYVAPLGFTLAAVWVAVVFVLASAGH</sequence>
<dbReference type="PATRIC" id="fig|47853.6.peg.5238"/>
<dbReference type="Proteomes" id="UP000032254">
    <property type="component" value="Unassembled WGS sequence"/>
</dbReference>
<dbReference type="EMBL" id="JXSX01000003">
    <property type="protein sequence ID" value="KIR61042.1"/>
    <property type="molecule type" value="Genomic_DNA"/>
</dbReference>
<evidence type="ECO:0000256" key="2">
    <source>
        <dbReference type="SAM" id="Phobius"/>
    </source>
</evidence>
<keyword evidence="2" id="KW-1133">Transmembrane helix</keyword>
<evidence type="ECO:0000256" key="1">
    <source>
        <dbReference type="SAM" id="MobiDB-lite"/>
    </source>
</evidence>
<proteinExistence type="predicted"/>
<reference evidence="3 4" key="1">
    <citation type="submission" date="2015-01" db="EMBL/GenBank/DDBJ databases">
        <title>Sequencing and annotation of Micromonospora carbonacea strain JXNU-1 genome.</title>
        <authorList>
            <person name="Long Z."/>
            <person name="Huang Y."/>
            <person name="Jiang Y."/>
        </authorList>
    </citation>
    <scope>NUCLEOTIDE SEQUENCE [LARGE SCALE GENOMIC DNA]</scope>
    <source>
        <strain evidence="3 4">JXNU-1</strain>
    </source>
</reference>
<feature type="region of interest" description="Disordered" evidence="1">
    <location>
        <begin position="1"/>
        <end position="40"/>
    </location>
</feature>
<comment type="caution">
    <text evidence="3">The sequence shown here is derived from an EMBL/GenBank/DDBJ whole genome shotgun (WGS) entry which is preliminary data.</text>
</comment>
<keyword evidence="4" id="KW-1185">Reference proteome</keyword>
<evidence type="ECO:0000313" key="3">
    <source>
        <dbReference type="EMBL" id="KIR61042.1"/>
    </source>
</evidence>
<keyword evidence="2" id="KW-0472">Membrane</keyword>
<gene>
    <name evidence="3" type="ORF">TK50_24995</name>
</gene>
<accession>A0A0D0UQF3</accession>
<dbReference type="AlphaFoldDB" id="A0A0D0UQF3"/>
<feature type="compositionally biased region" description="Low complexity" evidence="1">
    <location>
        <begin position="14"/>
        <end position="36"/>
    </location>
</feature>
<feature type="transmembrane region" description="Helical" evidence="2">
    <location>
        <begin position="48"/>
        <end position="70"/>
    </location>
</feature>